<gene>
    <name evidence="1" type="ORF">EAG_11052</name>
</gene>
<name>E2ALW0_CAMFO</name>
<protein>
    <recommendedName>
        <fullName evidence="3">ISXO2-like transposase domain-containing protein</fullName>
    </recommendedName>
</protein>
<dbReference type="AlphaFoldDB" id="E2ALW0"/>
<dbReference type="Proteomes" id="UP000000311">
    <property type="component" value="Unassembled WGS sequence"/>
</dbReference>
<organism evidence="2">
    <name type="scientific">Camponotus floridanus</name>
    <name type="common">Florida carpenter ant</name>
    <dbReference type="NCBI Taxonomy" id="104421"/>
    <lineage>
        <taxon>Eukaryota</taxon>
        <taxon>Metazoa</taxon>
        <taxon>Ecdysozoa</taxon>
        <taxon>Arthropoda</taxon>
        <taxon>Hexapoda</taxon>
        <taxon>Insecta</taxon>
        <taxon>Pterygota</taxon>
        <taxon>Neoptera</taxon>
        <taxon>Endopterygota</taxon>
        <taxon>Hymenoptera</taxon>
        <taxon>Apocrita</taxon>
        <taxon>Aculeata</taxon>
        <taxon>Formicoidea</taxon>
        <taxon>Formicidae</taxon>
        <taxon>Formicinae</taxon>
        <taxon>Camponotus</taxon>
    </lineage>
</organism>
<sequence>PELELSYNIYSYTQLQNLPYQHETVNHEQNLVESTTGAHTQNVERLWREMRAALPRYGIRTYHYETYVAEFIFKRHYK</sequence>
<dbReference type="InParanoid" id="E2ALW0"/>
<feature type="non-terminal residue" evidence="1">
    <location>
        <position position="1"/>
    </location>
</feature>
<dbReference type="PANTHER" id="PTHR47163">
    <property type="entry name" value="DDE_TNP_IS1595 DOMAIN-CONTAINING PROTEIN"/>
    <property type="match status" value="1"/>
</dbReference>
<dbReference type="STRING" id="104421.E2ALW0"/>
<dbReference type="EMBL" id="GL440678">
    <property type="protein sequence ID" value="EFN65577.1"/>
    <property type="molecule type" value="Genomic_DNA"/>
</dbReference>
<dbReference type="PANTHER" id="PTHR47163:SF2">
    <property type="entry name" value="SI:DKEY-17M8.2"/>
    <property type="match status" value="1"/>
</dbReference>
<dbReference type="OrthoDB" id="10052789at2759"/>
<evidence type="ECO:0008006" key="3">
    <source>
        <dbReference type="Google" id="ProtNLM"/>
    </source>
</evidence>
<accession>E2ALW0</accession>
<proteinExistence type="predicted"/>
<evidence type="ECO:0000313" key="1">
    <source>
        <dbReference type="EMBL" id="EFN65577.1"/>
    </source>
</evidence>
<keyword evidence="2" id="KW-1185">Reference proteome</keyword>
<dbReference type="OMA" id="DSFFEIM"/>
<dbReference type="InterPro" id="IPR053164">
    <property type="entry name" value="IS1016-like_transposase"/>
</dbReference>
<reference evidence="1 2" key="1">
    <citation type="journal article" date="2010" name="Science">
        <title>Genomic comparison of the ants Camponotus floridanus and Harpegnathos saltator.</title>
        <authorList>
            <person name="Bonasio R."/>
            <person name="Zhang G."/>
            <person name="Ye C."/>
            <person name="Mutti N.S."/>
            <person name="Fang X."/>
            <person name="Qin N."/>
            <person name="Donahue G."/>
            <person name="Yang P."/>
            <person name="Li Q."/>
            <person name="Li C."/>
            <person name="Zhang P."/>
            <person name="Huang Z."/>
            <person name="Berger S.L."/>
            <person name="Reinberg D."/>
            <person name="Wang J."/>
            <person name="Liebig J."/>
        </authorList>
    </citation>
    <scope>NUCLEOTIDE SEQUENCE [LARGE SCALE GENOMIC DNA]</scope>
    <source>
        <strain evidence="2">C129</strain>
    </source>
</reference>
<feature type="non-terminal residue" evidence="1">
    <location>
        <position position="78"/>
    </location>
</feature>
<evidence type="ECO:0000313" key="2">
    <source>
        <dbReference type="Proteomes" id="UP000000311"/>
    </source>
</evidence>